<dbReference type="InterPro" id="IPR025669">
    <property type="entry name" value="AAA_dom"/>
</dbReference>
<gene>
    <name evidence="2" type="ORF">DSM107010_17960</name>
</gene>
<sequence>MSNMTYTIATANMKGGVGKTTLSVNLATALAKEHGKRVLIFDLDTQISATLSLMAPTEFANYRKRKRTLKNFINQIIQPNPQARITIQDAIHRSVCNINNLDLLPGDIELYDEYMVAEMLHEKAFEVDRLDFEVVWNRFERTLLRQILQPIMSDYDCIIFDCAPGYNLMTRSALAASDFYILPAKPEPLSIVGIQLLERRIAELKKSHEAEAVMGIQLIGIVFTMAGNLFTGRYQRQVVQRINQDFTPDKIFNTQIPMDVNVAKAVDSFMPVVLSNPHSAGAKAFSQLTQEFVQKLNVAQEQKTQPMNPSFATI</sequence>
<dbReference type="EMBL" id="RSCK01000010">
    <property type="protein sequence ID" value="RUT12951.1"/>
    <property type="molecule type" value="Genomic_DNA"/>
</dbReference>
<proteinExistence type="predicted"/>
<name>A0AB37UNK4_9CYAN</name>
<dbReference type="SUPFAM" id="SSF52540">
    <property type="entry name" value="P-loop containing nucleoside triphosphate hydrolases"/>
    <property type="match status" value="1"/>
</dbReference>
<comment type="caution">
    <text evidence="2">The sequence shown here is derived from an EMBL/GenBank/DDBJ whole genome shotgun (WGS) entry which is preliminary data.</text>
</comment>
<evidence type="ECO:0000313" key="3">
    <source>
        <dbReference type="Proteomes" id="UP000282574"/>
    </source>
</evidence>
<evidence type="ECO:0000313" key="2">
    <source>
        <dbReference type="EMBL" id="RUT12951.1"/>
    </source>
</evidence>
<dbReference type="AlphaFoldDB" id="A0AB37UNK4"/>
<dbReference type="Pfam" id="PF13614">
    <property type="entry name" value="AAA_31"/>
    <property type="match status" value="1"/>
</dbReference>
<dbReference type="PANTHER" id="PTHR13696:SF52">
    <property type="entry name" value="PARA FAMILY PROTEIN CT_582"/>
    <property type="match status" value="1"/>
</dbReference>
<protein>
    <submittedName>
        <fullName evidence="2">Sporulation initiation inhibitor Soj</fullName>
    </submittedName>
</protein>
<dbReference type="Gene3D" id="3.40.50.300">
    <property type="entry name" value="P-loop containing nucleotide triphosphate hydrolases"/>
    <property type="match status" value="1"/>
</dbReference>
<dbReference type="PANTHER" id="PTHR13696">
    <property type="entry name" value="P-LOOP CONTAINING NUCLEOSIDE TRIPHOSPHATE HYDROLASE"/>
    <property type="match status" value="1"/>
</dbReference>
<keyword evidence="3" id="KW-1185">Reference proteome</keyword>
<organism evidence="2 3">
    <name type="scientific">Chroococcidiopsis cubana SAG 39.79</name>
    <dbReference type="NCBI Taxonomy" id="388085"/>
    <lineage>
        <taxon>Bacteria</taxon>
        <taxon>Bacillati</taxon>
        <taxon>Cyanobacteriota</taxon>
        <taxon>Cyanophyceae</taxon>
        <taxon>Chroococcidiopsidales</taxon>
        <taxon>Chroococcidiopsidaceae</taxon>
        <taxon>Chroococcidiopsis</taxon>
    </lineage>
</organism>
<dbReference type="InterPro" id="IPR027417">
    <property type="entry name" value="P-loop_NTPase"/>
</dbReference>
<evidence type="ECO:0000259" key="1">
    <source>
        <dbReference type="Pfam" id="PF13614"/>
    </source>
</evidence>
<feature type="domain" description="AAA" evidence="1">
    <location>
        <begin position="7"/>
        <end position="208"/>
    </location>
</feature>
<accession>A0AB37UNK4</accession>
<reference evidence="2 3" key="1">
    <citation type="journal article" date="2019" name="Genome Biol. Evol.">
        <title>Day and night: Metabolic profiles and evolutionary relationships of six axenic non-marine cyanobacteria.</title>
        <authorList>
            <person name="Will S.E."/>
            <person name="Henke P."/>
            <person name="Boedeker C."/>
            <person name="Huang S."/>
            <person name="Brinkmann H."/>
            <person name="Rohde M."/>
            <person name="Jarek M."/>
            <person name="Friedl T."/>
            <person name="Seufert S."/>
            <person name="Schumacher M."/>
            <person name="Overmann J."/>
            <person name="Neumann-Schaal M."/>
            <person name="Petersen J."/>
        </authorList>
    </citation>
    <scope>NUCLEOTIDE SEQUENCE [LARGE SCALE GENOMIC DNA]</scope>
    <source>
        <strain evidence="2 3">SAG 39.79</strain>
    </source>
</reference>
<dbReference type="Proteomes" id="UP000282574">
    <property type="component" value="Unassembled WGS sequence"/>
</dbReference>
<dbReference type="InterPro" id="IPR050678">
    <property type="entry name" value="DNA_Partitioning_ATPase"/>
</dbReference>